<dbReference type="SUPFAM" id="SSF46785">
    <property type="entry name" value="Winged helix' DNA-binding domain"/>
    <property type="match status" value="1"/>
</dbReference>
<reference evidence="4 5" key="1">
    <citation type="journal article" date="2009" name="Int. J. Syst. Evol. Microbiol.">
        <title>Paenibacillus contaminans sp. nov., isolated from a contaminated laboratory plate.</title>
        <authorList>
            <person name="Chou J.H."/>
            <person name="Lee J.H."/>
            <person name="Lin M.C."/>
            <person name="Chang P.S."/>
            <person name="Arun A.B."/>
            <person name="Young C.C."/>
            <person name="Chen W.M."/>
        </authorList>
    </citation>
    <scope>NUCLEOTIDE SEQUENCE [LARGE SCALE GENOMIC DNA]</scope>
    <source>
        <strain evidence="4 5">CKOBP-6</strain>
    </source>
</reference>
<feature type="domain" description="CBS" evidence="3">
    <location>
        <begin position="81"/>
        <end position="138"/>
    </location>
</feature>
<dbReference type="InterPro" id="IPR000644">
    <property type="entry name" value="CBS_dom"/>
</dbReference>
<evidence type="ECO:0000256" key="2">
    <source>
        <dbReference type="PROSITE-ProRule" id="PRU00703"/>
    </source>
</evidence>
<proteinExistence type="predicted"/>
<keyword evidence="5" id="KW-1185">Reference proteome</keyword>
<dbReference type="GO" id="GO:0016301">
    <property type="term" value="F:kinase activity"/>
    <property type="evidence" value="ECO:0007669"/>
    <property type="project" value="UniProtKB-KW"/>
</dbReference>
<dbReference type="Pfam" id="PF00571">
    <property type="entry name" value="CBS"/>
    <property type="match status" value="2"/>
</dbReference>
<accession>A0A329MGV8</accession>
<dbReference type="Gene3D" id="1.10.10.10">
    <property type="entry name" value="Winged helix-like DNA-binding domain superfamily/Winged helix DNA-binding domain"/>
    <property type="match status" value="1"/>
</dbReference>
<keyword evidence="1 2" id="KW-0129">CBS domain</keyword>
<dbReference type="InterPro" id="IPR051257">
    <property type="entry name" value="Diverse_CBS-Domain"/>
</dbReference>
<dbReference type="PANTHER" id="PTHR43080">
    <property type="entry name" value="CBS DOMAIN-CONTAINING PROTEIN CBSX3, MITOCHONDRIAL"/>
    <property type="match status" value="1"/>
</dbReference>
<dbReference type="Pfam" id="PF08279">
    <property type="entry name" value="HTH_11"/>
    <property type="match status" value="1"/>
</dbReference>
<keyword evidence="4" id="KW-0418">Kinase</keyword>
<dbReference type="InterPro" id="IPR036390">
    <property type="entry name" value="WH_DNA-bd_sf"/>
</dbReference>
<evidence type="ECO:0000256" key="1">
    <source>
        <dbReference type="ARBA" id="ARBA00023122"/>
    </source>
</evidence>
<dbReference type="OrthoDB" id="9793615at2"/>
<organism evidence="4 5">
    <name type="scientific">Paenibacillus contaminans</name>
    <dbReference type="NCBI Taxonomy" id="450362"/>
    <lineage>
        <taxon>Bacteria</taxon>
        <taxon>Bacillati</taxon>
        <taxon>Bacillota</taxon>
        <taxon>Bacilli</taxon>
        <taxon>Bacillales</taxon>
        <taxon>Paenibacillaceae</taxon>
        <taxon>Paenibacillus</taxon>
    </lineage>
</organism>
<feature type="domain" description="CBS" evidence="3">
    <location>
        <begin position="146"/>
        <end position="214"/>
    </location>
</feature>
<dbReference type="InterPro" id="IPR046342">
    <property type="entry name" value="CBS_dom_sf"/>
</dbReference>
<dbReference type="CDD" id="cd04617">
    <property type="entry name" value="CBS_pair_CcpN"/>
    <property type="match status" value="1"/>
</dbReference>
<dbReference type="Gene3D" id="3.10.580.10">
    <property type="entry name" value="CBS-domain"/>
    <property type="match status" value="1"/>
</dbReference>
<protein>
    <submittedName>
        <fullName evidence="4">Histidine kinase</fullName>
    </submittedName>
</protein>
<dbReference type="PIRSF" id="PIRSF026546">
    <property type="entry name" value="UCP026546_CBS_YqzB"/>
    <property type="match status" value="1"/>
</dbReference>
<dbReference type="SMART" id="SM00116">
    <property type="entry name" value="CBS"/>
    <property type="match status" value="2"/>
</dbReference>
<name>A0A329MGV8_9BACL</name>
<dbReference type="InterPro" id="IPR036388">
    <property type="entry name" value="WH-like_DNA-bd_sf"/>
</dbReference>
<dbReference type="InterPro" id="IPR016842">
    <property type="entry name" value="UCP026546_HTH-CBS"/>
</dbReference>
<dbReference type="SUPFAM" id="SSF54631">
    <property type="entry name" value="CBS-domain pair"/>
    <property type="match status" value="1"/>
</dbReference>
<evidence type="ECO:0000313" key="4">
    <source>
        <dbReference type="EMBL" id="RAV18922.1"/>
    </source>
</evidence>
<dbReference type="PANTHER" id="PTHR43080:SF2">
    <property type="entry name" value="CBS DOMAIN-CONTAINING PROTEIN"/>
    <property type="match status" value="1"/>
</dbReference>
<dbReference type="Proteomes" id="UP000250369">
    <property type="component" value="Unassembled WGS sequence"/>
</dbReference>
<evidence type="ECO:0000313" key="5">
    <source>
        <dbReference type="Proteomes" id="UP000250369"/>
    </source>
</evidence>
<dbReference type="InterPro" id="IPR013196">
    <property type="entry name" value="HTH_11"/>
</dbReference>
<keyword evidence="4" id="KW-0808">Transferase</keyword>
<dbReference type="EMBL" id="QMFB01000014">
    <property type="protein sequence ID" value="RAV18922.1"/>
    <property type="molecule type" value="Genomic_DNA"/>
</dbReference>
<dbReference type="AlphaFoldDB" id="A0A329MGV8"/>
<dbReference type="PROSITE" id="PS51371">
    <property type="entry name" value="CBS"/>
    <property type="match status" value="2"/>
</dbReference>
<evidence type="ECO:0000259" key="3">
    <source>
        <dbReference type="PROSITE" id="PS51371"/>
    </source>
</evidence>
<comment type="caution">
    <text evidence="4">The sequence shown here is derived from an EMBL/GenBank/DDBJ whole genome shotgun (WGS) entry which is preliminary data.</text>
</comment>
<gene>
    <name evidence="4" type="ORF">DQG23_22470</name>
</gene>
<sequence length="214" mass="23232">MELSGRQWEIVDIVKKHAPITGEQIAEQLGLSRPTIRSDLALLVMLGYIDAKPKVGYFLGKKASNENHLMSKLTDIKVRDVQAMPVIVRESANVNDAVITMFIENVGSLIVGDEEGNLVGIISRKDLLKVTLGNPGASTMPVSLVMTRQPNIITVSPDDSILEAGRRLIHHQVDSLPVVAYTKSSGKEKLEIVGRVSKTTLIKALIGKTGGMEI</sequence>